<dbReference type="GO" id="GO:0072686">
    <property type="term" value="C:mitotic spindle"/>
    <property type="evidence" value="ECO:0007669"/>
    <property type="project" value="TreeGrafter"/>
</dbReference>
<feature type="domain" description="DM10" evidence="6">
    <location>
        <begin position="416"/>
        <end position="520"/>
    </location>
</feature>
<dbReference type="OrthoDB" id="10255210at2759"/>
<protein>
    <recommendedName>
        <fullName evidence="6">DM10 domain-containing protein</fullName>
    </recommendedName>
</protein>
<dbReference type="GO" id="GO:0000281">
    <property type="term" value="P:mitotic cytokinesis"/>
    <property type="evidence" value="ECO:0007669"/>
    <property type="project" value="TreeGrafter"/>
</dbReference>
<dbReference type="AlphaFoldDB" id="A0A6H5H294"/>
<keyword evidence="3" id="KW-0677">Repeat</keyword>
<dbReference type="PANTHER" id="PTHR12086:SF9">
    <property type="entry name" value="EF-HAND DOMAIN-CONTAINING PROTEIN 1"/>
    <property type="match status" value="1"/>
</dbReference>
<feature type="domain" description="DM10" evidence="6">
    <location>
        <begin position="89"/>
        <end position="194"/>
    </location>
</feature>
<dbReference type="InterPro" id="IPR040193">
    <property type="entry name" value="EFHC1/EFHC2/EFHB"/>
</dbReference>
<dbReference type="GO" id="GO:0007052">
    <property type="term" value="P:mitotic spindle organization"/>
    <property type="evidence" value="ECO:0007669"/>
    <property type="project" value="TreeGrafter"/>
</dbReference>
<evidence type="ECO:0000256" key="2">
    <source>
        <dbReference type="ARBA" id="ARBA00022490"/>
    </source>
</evidence>
<keyword evidence="8" id="KW-1185">Reference proteome</keyword>
<dbReference type="SMART" id="SM00676">
    <property type="entry name" value="DM10"/>
    <property type="match status" value="3"/>
</dbReference>
<dbReference type="InterPro" id="IPR006602">
    <property type="entry name" value="DM10_dom"/>
</dbReference>
<evidence type="ECO:0000256" key="5">
    <source>
        <dbReference type="ARBA" id="ARBA00023273"/>
    </source>
</evidence>
<proteinExistence type="predicted"/>
<evidence type="ECO:0000313" key="8">
    <source>
        <dbReference type="Proteomes" id="UP000479000"/>
    </source>
</evidence>
<evidence type="ECO:0000256" key="4">
    <source>
        <dbReference type="ARBA" id="ARBA00023212"/>
    </source>
</evidence>
<keyword evidence="2" id="KW-0963">Cytoplasm</keyword>
<dbReference type="GO" id="GO:0060285">
    <property type="term" value="P:cilium-dependent cell motility"/>
    <property type="evidence" value="ECO:0007669"/>
    <property type="project" value="TreeGrafter"/>
</dbReference>
<dbReference type="FunFam" id="2.30.29.170:FF:000004">
    <property type="entry name" value="EF-hand domain containing 2"/>
    <property type="match status" value="1"/>
</dbReference>
<name>A0A6H5H294_9HEMI</name>
<dbReference type="Pfam" id="PF06565">
    <property type="entry name" value="DM10_dom"/>
    <property type="match status" value="3"/>
</dbReference>
<evidence type="ECO:0000313" key="7">
    <source>
        <dbReference type="EMBL" id="CAB0010025.1"/>
    </source>
</evidence>
<accession>A0A6H5H294</accession>
<dbReference type="GO" id="GO:0043014">
    <property type="term" value="F:alpha-tubulin binding"/>
    <property type="evidence" value="ECO:0007669"/>
    <property type="project" value="TreeGrafter"/>
</dbReference>
<dbReference type="PANTHER" id="PTHR12086">
    <property type="entry name" value="EF-HAND DOMAIN C-TERMINAL CONTAINING PROTEIN"/>
    <property type="match status" value="1"/>
</dbReference>
<organism evidence="7 8">
    <name type="scientific">Nesidiocoris tenuis</name>
    <dbReference type="NCBI Taxonomy" id="355587"/>
    <lineage>
        <taxon>Eukaryota</taxon>
        <taxon>Metazoa</taxon>
        <taxon>Ecdysozoa</taxon>
        <taxon>Arthropoda</taxon>
        <taxon>Hexapoda</taxon>
        <taxon>Insecta</taxon>
        <taxon>Pterygota</taxon>
        <taxon>Neoptera</taxon>
        <taxon>Paraneoptera</taxon>
        <taxon>Hemiptera</taxon>
        <taxon>Heteroptera</taxon>
        <taxon>Panheteroptera</taxon>
        <taxon>Cimicomorpha</taxon>
        <taxon>Miridae</taxon>
        <taxon>Dicyphina</taxon>
        <taxon>Nesidiocoris</taxon>
    </lineage>
</organism>
<dbReference type="PROSITE" id="PS51336">
    <property type="entry name" value="DM10"/>
    <property type="match status" value="3"/>
</dbReference>
<gene>
    <name evidence="7" type="ORF">NTEN_LOCUS15090</name>
</gene>
<reference evidence="7 8" key="1">
    <citation type="submission" date="2020-02" db="EMBL/GenBank/DDBJ databases">
        <authorList>
            <person name="Ferguson B K."/>
        </authorList>
    </citation>
    <scope>NUCLEOTIDE SEQUENCE [LARGE SCALE GENOMIC DNA]</scope>
</reference>
<evidence type="ECO:0000256" key="3">
    <source>
        <dbReference type="ARBA" id="ARBA00022737"/>
    </source>
</evidence>
<sequence length="699" mass="81094">MEGLPFLPGYTFHDITRQKHNVPHNFVYKNGYAIVREPTRSVGGEPLDIEGILYSSADVANVSYNPSLTYGRVKKDKSPLFKPNFVLLDKQCLAFKGFFKQSVPNSPDEHYRVRQVNVVYFLEDDTMQISEPATPNAGLPQGKIVRRCRLPKNSVGDYYHWKDLNNGVDLLAYGVVYHICSCDKWTKEYLASQGMEVNQDEPIPKDPYTDRRIAENRIRKYRTPLCQDRLYKFLVYDKKVLRFKAVWDDRDTDPTSFDEYCMLYYLADDTMEISKVTRDHNKVHYQNLLSKVRIPKNWKHTGNDFPSIYLEKTEDDLGEFYTPDDLVIGNTIFVFGRRFLIIDCDRATRDFYANALQLEQPKPIDVTNRECHSGSQAVRPIPSYTGYGTHEDSIQSHYTFNPQPPKVDLIRYLHNMSKILRYTAVLDVIHPDDALREFVIQYRLSDGYVAVNEHKGKNTGFIGGPFLRFTLVPKIGTNRDNPEYLTPQDFRLGAKVTIFGHRFIVKSVDLGVYRYMEANPGKFEREMIDEVRKHLIRENLLTEDVKEVADFRKREEIMEPMFENKEEARAEINDSPSKEPTTGEIAPLLYISYRKGEGLTPMLDVQSFQFKMLLRQYSPSFFRMFSQNLLGKETKTLVPGKVSRTTSREGAKTPYQVLCSSSEKQFQLIEKKEVEENEECFTKMFKRACSTVRPGGNFK</sequence>
<evidence type="ECO:0000256" key="1">
    <source>
        <dbReference type="ARBA" id="ARBA00004430"/>
    </source>
</evidence>
<dbReference type="EMBL" id="CADCXU010022587">
    <property type="protein sequence ID" value="CAB0010025.1"/>
    <property type="molecule type" value="Genomic_DNA"/>
</dbReference>
<comment type="subcellular location">
    <subcellularLocation>
        <location evidence="1">Cytoplasm</location>
        <location evidence="1">Cytoskeleton</location>
        <location evidence="1">Cilium axoneme</location>
    </subcellularLocation>
</comment>
<evidence type="ECO:0000259" key="6">
    <source>
        <dbReference type="PROSITE" id="PS51336"/>
    </source>
</evidence>
<keyword evidence="4" id="KW-0206">Cytoskeleton</keyword>
<dbReference type="Proteomes" id="UP000479000">
    <property type="component" value="Unassembled WGS sequence"/>
</dbReference>
<feature type="domain" description="DM10" evidence="6">
    <location>
        <begin position="237"/>
        <end position="356"/>
    </location>
</feature>
<dbReference type="GO" id="GO:0005930">
    <property type="term" value="C:axoneme"/>
    <property type="evidence" value="ECO:0007669"/>
    <property type="project" value="UniProtKB-SubCell"/>
</dbReference>
<dbReference type="Gene3D" id="2.30.29.170">
    <property type="match status" value="3"/>
</dbReference>
<keyword evidence="5" id="KW-0966">Cell projection</keyword>